<dbReference type="Proteomes" id="UP000509761">
    <property type="component" value="Chromosome"/>
</dbReference>
<dbReference type="Gene3D" id="3.60.130.10">
    <property type="entry name" value="Clavaminate synthase-like"/>
    <property type="match status" value="1"/>
</dbReference>
<dbReference type="SUPFAM" id="SSF51197">
    <property type="entry name" value="Clavaminate synthase-like"/>
    <property type="match status" value="1"/>
</dbReference>
<feature type="domain" description="TauD/TfdA-like" evidence="4">
    <location>
        <begin position="17"/>
        <end position="294"/>
    </location>
</feature>
<dbReference type="GO" id="GO:0016706">
    <property type="term" value="F:2-oxoglutarate-dependent dioxygenase activity"/>
    <property type="evidence" value="ECO:0007669"/>
    <property type="project" value="UniProtKB-ARBA"/>
</dbReference>
<dbReference type="PANTHER" id="PTHR10696">
    <property type="entry name" value="GAMMA-BUTYROBETAINE HYDROXYLASE-RELATED"/>
    <property type="match status" value="1"/>
</dbReference>
<dbReference type="EMBL" id="CP054580">
    <property type="protein sequence ID" value="QKS27393.1"/>
    <property type="molecule type" value="Genomic_DNA"/>
</dbReference>
<dbReference type="InterPro" id="IPR050411">
    <property type="entry name" value="AlphaKG_dependent_hydroxylases"/>
</dbReference>
<keyword evidence="2" id="KW-0560">Oxidoreductase</keyword>
<protein>
    <recommendedName>
        <fullName evidence="4">TauD/TfdA-like domain-containing protein</fullName>
    </recommendedName>
</protein>
<evidence type="ECO:0000256" key="1">
    <source>
        <dbReference type="ARBA" id="ARBA00001954"/>
    </source>
</evidence>
<evidence type="ECO:0000256" key="3">
    <source>
        <dbReference type="ARBA" id="ARBA00023194"/>
    </source>
</evidence>
<organism evidence="5 6">
    <name type="scientific">Vreelandella titanicae</name>
    <dbReference type="NCBI Taxonomy" id="664683"/>
    <lineage>
        <taxon>Bacteria</taxon>
        <taxon>Pseudomonadati</taxon>
        <taxon>Pseudomonadota</taxon>
        <taxon>Gammaproteobacteria</taxon>
        <taxon>Oceanospirillales</taxon>
        <taxon>Halomonadaceae</taxon>
        <taxon>Vreelandella</taxon>
    </lineage>
</organism>
<dbReference type="AlphaFoldDB" id="A0AAP9T3Q0"/>
<dbReference type="PANTHER" id="PTHR10696:SF56">
    <property type="entry name" value="TAUD_TFDA-LIKE DOMAIN-CONTAINING PROTEIN"/>
    <property type="match status" value="1"/>
</dbReference>
<sequence length="305" mass="34385">MISPSYPGQPLLEAFGELRADIETLVARVGGVLLRGFDVPSVDDFQQFAAAFGHPLLSYEFASTPRSAVSSGIYTSTEYPAHQHIPLHNEQAYTREWPMKIWFHCVTASPEGGETPIADSRAIYRRMPAEIRERFAPGILYVRNYGDFDMPWQKVFNTEDRAEVEAFCQRAGIRCEWKPDGDLRTTQLCQSIETHPVTGEQVWFNQGHLFHVSNLQPEVRESLEELLDPEDMPRNVFFADGSPIDDAIFDEIRGVLADETVMFPWQAGDVLMLDNMLVAHARTPFKGPRKVVVAMAEGHGNLSND</sequence>
<evidence type="ECO:0000313" key="6">
    <source>
        <dbReference type="Proteomes" id="UP000509761"/>
    </source>
</evidence>
<evidence type="ECO:0000259" key="4">
    <source>
        <dbReference type="Pfam" id="PF02668"/>
    </source>
</evidence>
<dbReference type="InterPro" id="IPR003819">
    <property type="entry name" value="TauD/TfdA-like"/>
</dbReference>
<dbReference type="Pfam" id="PF02668">
    <property type="entry name" value="TauD"/>
    <property type="match status" value="1"/>
</dbReference>
<comment type="cofactor">
    <cofactor evidence="1">
        <name>Fe(2+)</name>
        <dbReference type="ChEBI" id="CHEBI:29033"/>
    </cofactor>
</comment>
<keyword evidence="3" id="KW-0045">Antibiotic biosynthesis</keyword>
<proteinExistence type="predicted"/>
<keyword evidence="6" id="KW-1185">Reference proteome</keyword>
<gene>
    <name evidence="5" type="ORF">FX987_05214</name>
</gene>
<accession>A0AAP9T3Q0</accession>
<reference evidence="5 6" key="1">
    <citation type="submission" date="2019-12" db="EMBL/GenBank/DDBJ databases">
        <title>Genome sequencing and assembly of endphytes of Porphyra tenera.</title>
        <authorList>
            <person name="Park J.M."/>
            <person name="Shin R."/>
            <person name="Jo S.H."/>
        </authorList>
    </citation>
    <scope>NUCLEOTIDE SEQUENCE [LARGE SCALE GENOMIC DNA]</scope>
    <source>
        <strain evidence="5 6">GPM3</strain>
    </source>
</reference>
<dbReference type="InterPro" id="IPR042098">
    <property type="entry name" value="TauD-like_sf"/>
</dbReference>
<evidence type="ECO:0000313" key="5">
    <source>
        <dbReference type="EMBL" id="QKS27393.1"/>
    </source>
</evidence>
<name>A0AAP9T3Q0_9GAMM</name>
<evidence type="ECO:0000256" key="2">
    <source>
        <dbReference type="ARBA" id="ARBA00023002"/>
    </source>
</evidence>
<dbReference type="GO" id="GO:0017000">
    <property type="term" value="P:antibiotic biosynthetic process"/>
    <property type="evidence" value="ECO:0007669"/>
    <property type="project" value="UniProtKB-KW"/>
</dbReference>